<dbReference type="RefSeq" id="WP_109810576.1">
    <property type="nucleotide sequence ID" value="NZ_QGKU01000016.1"/>
</dbReference>
<feature type="domain" description="DUF58" evidence="1">
    <location>
        <begin position="53"/>
        <end position="171"/>
    </location>
</feature>
<dbReference type="EMBL" id="QGKU01000016">
    <property type="protein sequence ID" value="PWR03805.1"/>
    <property type="molecule type" value="Genomic_DNA"/>
</dbReference>
<dbReference type="PANTHER" id="PTHR33608:SF12">
    <property type="entry name" value="DUF58 DOMAIN-CONTAINING PROTEIN"/>
    <property type="match status" value="1"/>
</dbReference>
<comment type="caution">
    <text evidence="2">The sequence shown here is derived from an EMBL/GenBank/DDBJ whole genome shotgun (WGS) entry which is preliminary data.</text>
</comment>
<evidence type="ECO:0000313" key="3">
    <source>
        <dbReference type="Proteomes" id="UP000245680"/>
    </source>
</evidence>
<organism evidence="2 3">
    <name type="scientific">Meridianimarinicoccus roseus</name>
    <dbReference type="NCBI Taxonomy" id="2072018"/>
    <lineage>
        <taxon>Bacteria</taxon>
        <taxon>Pseudomonadati</taxon>
        <taxon>Pseudomonadota</taxon>
        <taxon>Alphaproteobacteria</taxon>
        <taxon>Rhodobacterales</taxon>
        <taxon>Paracoccaceae</taxon>
        <taxon>Meridianimarinicoccus</taxon>
    </lineage>
</organism>
<keyword evidence="3" id="KW-1185">Reference proteome</keyword>
<dbReference type="AlphaFoldDB" id="A0A2V2LEF5"/>
<reference evidence="2 3" key="1">
    <citation type="submission" date="2018-05" db="EMBL/GenBank/DDBJ databases">
        <title>Rhodobacteraceae gen. nov., sp. nov. isolated from sea water.</title>
        <authorList>
            <person name="Ren Y."/>
        </authorList>
    </citation>
    <scope>NUCLEOTIDE SEQUENCE [LARGE SCALE GENOMIC DNA]</scope>
    <source>
        <strain evidence="2 3">TG-679</strain>
    </source>
</reference>
<dbReference type="PANTHER" id="PTHR33608">
    <property type="entry name" value="BLL2464 PROTEIN"/>
    <property type="match status" value="1"/>
</dbReference>
<evidence type="ECO:0000259" key="1">
    <source>
        <dbReference type="Pfam" id="PF01882"/>
    </source>
</evidence>
<gene>
    <name evidence="2" type="ORF">DKT77_04670</name>
</gene>
<proteinExistence type="predicted"/>
<accession>A0A2V2LEF5</accession>
<dbReference type="Proteomes" id="UP000245680">
    <property type="component" value="Unassembled WGS sequence"/>
</dbReference>
<dbReference type="InterPro" id="IPR002881">
    <property type="entry name" value="DUF58"/>
</dbReference>
<protein>
    <submittedName>
        <fullName evidence="2">DUF58 domain-containing protein</fullName>
    </submittedName>
</protein>
<dbReference type="Pfam" id="PF01882">
    <property type="entry name" value="DUF58"/>
    <property type="match status" value="1"/>
</dbReference>
<sequence>MIAALEAPGVMLAPDALIALRRVALRSRAAPVLAALPGGFATRRKGHGQEVADVRCYVVGDDIRHLDRGTTARTGTLHVRQFQEERDRVALLIADFRAPMLWGVTRAFRSVVAAEALCLLGWRVVEDGGRVGLLALTSAGPVAVAPRGRTRGMLDVIGGLVRAHAAALDAVARGASQGGDAGDQAGALVPLDAALAPVERCAPAGAELLLASGFDGCGEGLADRLSALARRRVPRLILIGDADAARLPRGRYPVRLPDGRRLRVALDGAPGRQPVSPDSVVIAGRPALTLDAGASVDELARRLAGAFPQDRTP</sequence>
<name>A0A2V2LEF5_9RHOB</name>
<dbReference type="OrthoDB" id="9776116at2"/>
<evidence type="ECO:0000313" key="2">
    <source>
        <dbReference type="EMBL" id="PWR03805.1"/>
    </source>
</evidence>